<evidence type="ECO:0000313" key="1">
    <source>
        <dbReference type="EMBL" id="QEO17108.1"/>
    </source>
</evidence>
<organism evidence="1 2">
    <name type="scientific">Acetobacter vaccinii</name>
    <dbReference type="NCBI Taxonomy" id="2592655"/>
    <lineage>
        <taxon>Bacteria</taxon>
        <taxon>Pseudomonadati</taxon>
        <taxon>Pseudomonadota</taxon>
        <taxon>Alphaproteobacteria</taxon>
        <taxon>Acetobacterales</taxon>
        <taxon>Acetobacteraceae</taxon>
        <taxon>Acetobacter</taxon>
    </lineage>
</organism>
<reference evidence="1 2" key="1">
    <citation type="submission" date="2019-09" db="EMBL/GenBank/DDBJ databases">
        <title>Genome sequencing of strain KACC 21233.</title>
        <authorList>
            <person name="Heo J."/>
            <person name="Kim S.-J."/>
            <person name="Kim J.-S."/>
            <person name="Hong S.-B."/>
            <person name="Kwon S.-W."/>
        </authorList>
    </citation>
    <scope>NUCLEOTIDE SEQUENCE [LARGE SCALE GENOMIC DNA]</scope>
    <source>
        <strain evidence="1 2">KACC 21233</strain>
    </source>
</reference>
<gene>
    <name evidence="1" type="ORF">FLP30_04605</name>
</gene>
<accession>A0A5C1YNM4</accession>
<protein>
    <submittedName>
        <fullName evidence="1">Uncharacterized protein</fullName>
    </submittedName>
</protein>
<keyword evidence="2" id="KW-1185">Reference proteome</keyword>
<dbReference type="AlphaFoldDB" id="A0A5C1YNM4"/>
<dbReference type="RefSeq" id="WP_149278787.1">
    <property type="nucleotide sequence ID" value="NZ_CP043506.1"/>
</dbReference>
<sequence>MIMSYPASSPVVGRWQVCATAFVAGKKNWFKNTYLVKIFSKNTFDAAFSTSTCPDIPPPIPCCRQFLTVQPPSHKILGGRRCCGYKPPDSFKAGYPVIAKAEKRHDYFTA</sequence>
<dbReference type="KEGG" id="acek:FLP30_04605"/>
<dbReference type="Proteomes" id="UP000324536">
    <property type="component" value="Chromosome"/>
</dbReference>
<name>A0A5C1YNM4_9PROT</name>
<dbReference type="EMBL" id="CP043506">
    <property type="protein sequence ID" value="QEO17108.1"/>
    <property type="molecule type" value="Genomic_DNA"/>
</dbReference>
<evidence type="ECO:0000313" key="2">
    <source>
        <dbReference type="Proteomes" id="UP000324536"/>
    </source>
</evidence>
<proteinExistence type="predicted"/>